<evidence type="ECO:0000313" key="2">
    <source>
        <dbReference type="Proteomes" id="UP000279275"/>
    </source>
</evidence>
<dbReference type="EMBL" id="RFFH01000001">
    <property type="protein sequence ID" value="RMI35057.1"/>
    <property type="molecule type" value="Genomic_DNA"/>
</dbReference>
<evidence type="ECO:0000313" key="1">
    <source>
        <dbReference type="EMBL" id="RMI35057.1"/>
    </source>
</evidence>
<reference evidence="1 2" key="1">
    <citation type="submission" date="2018-10" db="EMBL/GenBank/DDBJ databases">
        <title>Isolation from cow dung.</title>
        <authorList>
            <person name="Ling L."/>
        </authorList>
    </citation>
    <scope>NUCLEOTIDE SEQUENCE [LARGE SCALE GENOMIC DNA]</scope>
    <source>
        <strain evidence="1 2">NEAU-LL90</strain>
    </source>
</reference>
<proteinExistence type="predicted"/>
<dbReference type="OrthoDB" id="259915at2"/>
<gene>
    <name evidence="1" type="ORF">EBN03_01650</name>
</gene>
<accession>A0A3M2LC08</accession>
<name>A0A3M2LC08_9NOCA</name>
<dbReference type="AlphaFoldDB" id="A0A3M2LC08"/>
<dbReference type="RefSeq" id="WP_122186030.1">
    <property type="nucleotide sequence ID" value="NZ_RFFH01000001.1"/>
</dbReference>
<organism evidence="1 2">
    <name type="scientific">Nocardia stercoris</name>
    <dbReference type="NCBI Taxonomy" id="2483361"/>
    <lineage>
        <taxon>Bacteria</taxon>
        <taxon>Bacillati</taxon>
        <taxon>Actinomycetota</taxon>
        <taxon>Actinomycetes</taxon>
        <taxon>Mycobacteriales</taxon>
        <taxon>Nocardiaceae</taxon>
        <taxon>Nocardia</taxon>
    </lineage>
</organism>
<protein>
    <submittedName>
        <fullName evidence="1">Uncharacterized protein</fullName>
    </submittedName>
</protein>
<keyword evidence="2" id="KW-1185">Reference proteome</keyword>
<dbReference type="Proteomes" id="UP000279275">
    <property type="component" value="Unassembled WGS sequence"/>
</dbReference>
<comment type="caution">
    <text evidence="1">The sequence shown here is derived from an EMBL/GenBank/DDBJ whole genome shotgun (WGS) entry which is preliminary data.</text>
</comment>
<sequence length="409" mass="44791">MSFLGGVFGSERKRRFAETACTILRSYEQMTEVVPDLDGFGIDFRAGEIHGRINLDTVFRRTRSLSDTEAFDILADFLAGTPGLSPRAAKGSWDEVAPKLRPLIRQAGQLANRMEGMRIADHTLWRPVLPCLIESVVIDRDTSMENIHPGELERWDVDTDTLFTTARANLARYAQQVLDTYDPVKHRGGLYISDTSGDNYAGSLPLVPGWLAAIGAKAGVRPIVFVGGNVGVLIGAETSAAQVAALVGTAREVFDQAVRPVSPQPYTIEGDRLVPYLVPEGHPAWAPIRAAEATLWSSVYGGQYPGLRADLDANLIEDYAAKLVHVRARDGRESTYAAWTDTVPTLLPRAHTVSLTAVDTGDTFMVPWEVLDAELHLTPVEDLYPPRYRVEHHPAPDVMARLRAAQGLG</sequence>